<feature type="compositionally biased region" description="Low complexity" evidence="1">
    <location>
        <begin position="459"/>
        <end position="479"/>
    </location>
</feature>
<feature type="compositionally biased region" description="Low complexity" evidence="1">
    <location>
        <begin position="486"/>
        <end position="529"/>
    </location>
</feature>
<feature type="signal peptide" evidence="2">
    <location>
        <begin position="1"/>
        <end position="26"/>
    </location>
</feature>
<proteinExistence type="predicted"/>
<accession>A0ABV5NWN5</accession>
<evidence type="ECO:0000256" key="1">
    <source>
        <dbReference type="SAM" id="MobiDB-lite"/>
    </source>
</evidence>
<feature type="region of interest" description="Disordered" evidence="1">
    <location>
        <begin position="390"/>
        <end position="410"/>
    </location>
</feature>
<dbReference type="EMBL" id="JBHMCF010000040">
    <property type="protein sequence ID" value="MFB9474731.1"/>
    <property type="molecule type" value="Genomic_DNA"/>
</dbReference>
<sequence>MTVVGKVVVTGAIAAGSIALGNPAQAAMTTQHAGSSILTASASSAWPAATSQIAPGEITSPSDGEVVTSSSVPVSARAGLLQLKVGLYVEGPSTPSQTIGTGSGNQTISGTFNAGDAPNGTFTVTLKGEITGTTYASSTFTLRRPAQAPADVRAGRRGAKKLLVTWRKGPEPDLRSYEVSSTQSGLGGRMPVDSACSGSSCRAELAVPAQVAGKKVGFAVTAFRGDGSGGSIGSEESAMAYVSFPAAPSAKPTKKKPADTGQTAKNKGPTRVDALPILPGKTQTRPSSKPSNRKAATSPESSEADPNANLLVPSGEEGPEKGGGPATSHGKDGAGSAPGQTGGVTTASGESPLGNIGQYGWYATAGILLLLLGVQVGGWARRRSLAAAEGGVAASPSSAGRTPGPAGGAYTLSTAQGTKLRRADGTVTPVTSASRRPAVIVSVAKTRVSEQEPHTGTDGAASASGSSEGSPPRGVSSPEGSPPQGVPSSEGSPPHGVSSSEGSSSPYVSSSEGAASPSPSGGAADGSASLVLPSVPIDERWNDFLPPTPRSMEDSAFWTRSQAGDGDFWEADGDGDGAYASRARRNGKHLGKSDRE</sequence>
<dbReference type="Proteomes" id="UP001589568">
    <property type="component" value="Unassembled WGS sequence"/>
</dbReference>
<evidence type="ECO:0008006" key="5">
    <source>
        <dbReference type="Google" id="ProtNLM"/>
    </source>
</evidence>
<comment type="caution">
    <text evidence="3">The sequence shown here is derived from an EMBL/GenBank/DDBJ whole genome shotgun (WGS) entry which is preliminary data.</text>
</comment>
<dbReference type="RefSeq" id="WP_379484534.1">
    <property type="nucleotide sequence ID" value="NZ_JBHMCF010000040.1"/>
</dbReference>
<protein>
    <recommendedName>
        <fullName evidence="5">Fibronectin type III domain-containing protein</fullName>
    </recommendedName>
</protein>
<feature type="region of interest" description="Disordered" evidence="1">
    <location>
        <begin position="247"/>
        <end position="349"/>
    </location>
</feature>
<feature type="compositionally biased region" description="Polar residues" evidence="1">
    <location>
        <begin position="281"/>
        <end position="301"/>
    </location>
</feature>
<organism evidence="3 4">
    <name type="scientific">Nonomuraea salmonea</name>
    <dbReference type="NCBI Taxonomy" id="46181"/>
    <lineage>
        <taxon>Bacteria</taxon>
        <taxon>Bacillati</taxon>
        <taxon>Actinomycetota</taxon>
        <taxon>Actinomycetes</taxon>
        <taxon>Streptosporangiales</taxon>
        <taxon>Streptosporangiaceae</taxon>
        <taxon>Nonomuraea</taxon>
    </lineage>
</organism>
<feature type="region of interest" description="Disordered" evidence="1">
    <location>
        <begin position="445"/>
        <end position="531"/>
    </location>
</feature>
<feature type="compositionally biased region" description="Polar residues" evidence="1">
    <location>
        <begin position="94"/>
        <end position="112"/>
    </location>
</feature>
<name>A0ABV5NWN5_9ACTN</name>
<evidence type="ECO:0000313" key="4">
    <source>
        <dbReference type="Proteomes" id="UP001589568"/>
    </source>
</evidence>
<keyword evidence="4" id="KW-1185">Reference proteome</keyword>
<feature type="region of interest" description="Disordered" evidence="1">
    <location>
        <begin position="94"/>
        <end position="114"/>
    </location>
</feature>
<gene>
    <name evidence="3" type="ORF">ACFFR3_35000</name>
</gene>
<keyword evidence="2" id="KW-0732">Signal</keyword>
<evidence type="ECO:0000313" key="3">
    <source>
        <dbReference type="EMBL" id="MFB9474731.1"/>
    </source>
</evidence>
<reference evidence="3 4" key="1">
    <citation type="submission" date="2024-09" db="EMBL/GenBank/DDBJ databases">
        <authorList>
            <person name="Sun Q."/>
            <person name="Mori K."/>
        </authorList>
    </citation>
    <scope>NUCLEOTIDE SEQUENCE [LARGE SCALE GENOMIC DNA]</scope>
    <source>
        <strain evidence="3 4">JCM 3324</strain>
    </source>
</reference>
<evidence type="ECO:0000256" key="2">
    <source>
        <dbReference type="SAM" id="SignalP"/>
    </source>
</evidence>
<feature type="region of interest" description="Disordered" evidence="1">
    <location>
        <begin position="568"/>
        <end position="596"/>
    </location>
</feature>
<feature type="chain" id="PRO_5046083624" description="Fibronectin type III domain-containing protein" evidence="2">
    <location>
        <begin position="27"/>
        <end position="596"/>
    </location>
</feature>